<dbReference type="Proteomes" id="UP000009170">
    <property type="component" value="Unassembled WGS sequence"/>
</dbReference>
<comment type="caution">
    <text evidence="9">The sequence shown here is derived from an EMBL/GenBank/DDBJ whole genome shotgun (WGS) entry which is preliminary data.</text>
</comment>
<keyword evidence="4" id="KW-0418">Kinase</keyword>
<dbReference type="InterPro" id="IPR019741">
    <property type="entry name" value="Galactokinase_CS"/>
</dbReference>
<dbReference type="Gene3D" id="3.30.70.3170">
    <property type="match status" value="1"/>
</dbReference>
<reference evidence="9 10" key="2">
    <citation type="journal article" date="2014" name="BMC Genomics">
        <title>An improved genome of the model marine alga Ostreococcus tauri unfolds by assessing Illumina de novo assemblies.</title>
        <authorList>
            <person name="Blanc-Mathieu R."/>
            <person name="Verhelst B."/>
            <person name="Derelle E."/>
            <person name="Rombauts S."/>
            <person name="Bouget F.Y."/>
            <person name="Carre I."/>
            <person name="Chateau A."/>
            <person name="Eyre-Walker A."/>
            <person name="Grimsley N."/>
            <person name="Moreau H."/>
            <person name="Piegu B."/>
            <person name="Rivals E."/>
            <person name="Schackwitz W."/>
            <person name="Van de Peer Y."/>
            <person name="Piganeau G."/>
        </authorList>
    </citation>
    <scope>NUCLEOTIDE SEQUENCE [LARGE SCALE GENOMIC DNA]</scope>
    <source>
        <strain evidence="10">OTTH 0595 / CCAP 157/2 / RCC745</strain>
    </source>
</reference>
<dbReference type="InterPro" id="IPR013750">
    <property type="entry name" value="GHMP_kinase_C_dom"/>
</dbReference>
<evidence type="ECO:0000256" key="4">
    <source>
        <dbReference type="ARBA" id="ARBA00022777"/>
    </source>
</evidence>
<evidence type="ECO:0000256" key="5">
    <source>
        <dbReference type="ARBA" id="ARBA00022840"/>
    </source>
</evidence>
<dbReference type="OrthoDB" id="187738at2759"/>
<dbReference type="PANTHER" id="PTHR10457">
    <property type="entry name" value="MEVALONATE KINASE/GALACTOKINASE"/>
    <property type="match status" value="1"/>
</dbReference>
<feature type="domain" description="GHMP kinase C-terminal" evidence="7">
    <location>
        <begin position="382"/>
        <end position="455"/>
    </location>
</feature>
<dbReference type="Pfam" id="PF00288">
    <property type="entry name" value="GHMP_kinases_N"/>
    <property type="match status" value="1"/>
</dbReference>
<evidence type="ECO:0000259" key="6">
    <source>
        <dbReference type="Pfam" id="PF00288"/>
    </source>
</evidence>
<dbReference type="InterPro" id="IPR036554">
    <property type="entry name" value="GHMP_kinase_C_sf"/>
</dbReference>
<gene>
    <name evidence="9" type="ORF">OT_ostta04g01480</name>
</gene>
<protein>
    <submittedName>
        <fullName evidence="9">Ribosomal protein S5 domain 2-type fold,subgroup</fullName>
    </submittedName>
</protein>
<dbReference type="EMBL" id="CAID01000004">
    <property type="protein sequence ID" value="CEF97504.1"/>
    <property type="molecule type" value="Genomic_DNA"/>
</dbReference>
<feature type="domain" description="Galactokinase N-terminal" evidence="8">
    <location>
        <begin position="39"/>
        <end position="86"/>
    </location>
</feature>
<dbReference type="NCBIfam" id="TIGR00131">
    <property type="entry name" value="gal_kin"/>
    <property type="match status" value="1"/>
</dbReference>
<dbReference type="GO" id="GO:0005829">
    <property type="term" value="C:cytosol"/>
    <property type="evidence" value="ECO:0007669"/>
    <property type="project" value="TreeGrafter"/>
</dbReference>
<proteinExistence type="inferred from homology"/>
<dbReference type="AlphaFoldDB" id="A0A090M5X4"/>
<dbReference type="PIRSF" id="PIRSF000530">
    <property type="entry name" value="Galactokinase"/>
    <property type="match status" value="1"/>
</dbReference>
<dbReference type="PANTHER" id="PTHR10457:SF7">
    <property type="entry name" value="GALACTOKINASE-RELATED"/>
    <property type="match status" value="1"/>
</dbReference>
<dbReference type="Pfam" id="PF08544">
    <property type="entry name" value="GHMP_kinases_C"/>
    <property type="match status" value="1"/>
</dbReference>
<reference evidence="10" key="1">
    <citation type="journal article" date="2006" name="Proc. Natl. Acad. Sci. U.S.A.">
        <title>Genome analysis of the smallest free-living eukaryote Ostreococcus tauri unveils many unique features.</title>
        <authorList>
            <person name="Derelle E."/>
            <person name="Ferraz C."/>
            <person name="Rombauts S."/>
            <person name="Rouze P."/>
            <person name="Worden A.Z."/>
            <person name="Robbens S."/>
            <person name="Partensky F."/>
            <person name="Degroeve S."/>
            <person name="Echeynie S."/>
            <person name="Cooke R."/>
            <person name="Saeys Y."/>
            <person name="Wuyts J."/>
            <person name="Jabbari K."/>
            <person name="Bowler C."/>
            <person name="Panaud O."/>
            <person name="Piegu B."/>
            <person name="Ball S.G."/>
            <person name="Ral J.-P."/>
            <person name="Bouget F.-Y."/>
            <person name="Piganeau G."/>
            <person name="De Baets B."/>
            <person name="Picard A."/>
            <person name="Delseny M."/>
            <person name="Demaille J."/>
            <person name="Van de Peer Y."/>
            <person name="Moreau H."/>
        </authorList>
    </citation>
    <scope>NUCLEOTIDE SEQUENCE [LARGE SCALE GENOMIC DNA]</scope>
    <source>
        <strain evidence="10">OTTH 0595 / CCAP 157/2 / RCC745</strain>
    </source>
</reference>
<sequence>MVATAGAPDVHVPVVSSLDDVYGSPTEETRERYRALADAFERAYGRAPSGFARAPGRVNLIGEHIDYEGYSVLPMAIGLDAVVAYGVNETSGKIRVGNANPEYTEKTFETSPGQDVDTSSLHWTNYVMCGYKGVFDFLEESGGKSVEPVGLDLMIDGTVPTGSGLSSSSALCCASALAVMSAHGLSFTKGEIADFTCKCERYSGTQSGGMDQAISIMGEAGVAKLVDFNPIQTNDVYLPENCAFVIGNCLAVSNKAETAHERYNLRVVECRLAAMVLGRKLGMSDEEVVETQTLQDIEKRVGNMSSAKAAAEEYLHDGYYDAREIEEIIGVDAFLDVFSSPASKAVLNHNVTGYKLLSRTLHVYSEAGRVHLFAAACAMKVDPAELGVYMNGSHESCRALYECSCPELDELVDAFRAAGALGARLTGAGWGGCAVALVSMDKVQDVLSQVGKTYYASRIANGVITEDDMSAVLFATLPSNGAVVLKTTSFD</sequence>
<dbReference type="GeneID" id="9834249"/>
<evidence type="ECO:0000259" key="8">
    <source>
        <dbReference type="Pfam" id="PF10509"/>
    </source>
</evidence>
<dbReference type="SUPFAM" id="SSF55060">
    <property type="entry name" value="GHMP Kinase, C-terminal domain"/>
    <property type="match status" value="1"/>
</dbReference>
<dbReference type="STRING" id="70448.A0A090M5X4"/>
<evidence type="ECO:0000259" key="7">
    <source>
        <dbReference type="Pfam" id="PF08544"/>
    </source>
</evidence>
<evidence type="ECO:0000256" key="3">
    <source>
        <dbReference type="ARBA" id="ARBA00022741"/>
    </source>
</evidence>
<dbReference type="Gene3D" id="1.20.1440.340">
    <property type="match status" value="1"/>
</dbReference>
<dbReference type="Pfam" id="PF10509">
    <property type="entry name" value="GalKase_gal_bdg"/>
    <property type="match status" value="1"/>
</dbReference>
<dbReference type="GO" id="GO:0005840">
    <property type="term" value="C:ribosome"/>
    <property type="evidence" value="ECO:0007669"/>
    <property type="project" value="UniProtKB-KW"/>
</dbReference>
<evidence type="ECO:0000256" key="2">
    <source>
        <dbReference type="ARBA" id="ARBA00022679"/>
    </source>
</evidence>
<dbReference type="GO" id="GO:0004335">
    <property type="term" value="F:galactokinase activity"/>
    <property type="evidence" value="ECO:0007669"/>
    <property type="project" value="InterPro"/>
</dbReference>
<dbReference type="FunCoup" id="A0A090M5X4">
    <property type="interactions" value="1775"/>
</dbReference>
<keyword evidence="5" id="KW-0067">ATP-binding</keyword>
<dbReference type="Gene3D" id="3.30.230.10">
    <property type="match status" value="1"/>
</dbReference>
<dbReference type="InterPro" id="IPR014721">
    <property type="entry name" value="Ribsml_uS5_D2-typ_fold_subgr"/>
</dbReference>
<dbReference type="InterPro" id="IPR020568">
    <property type="entry name" value="Ribosomal_Su5_D2-typ_SF"/>
</dbReference>
<keyword evidence="10" id="KW-1185">Reference proteome</keyword>
<dbReference type="InterPro" id="IPR000705">
    <property type="entry name" value="Galactokinase"/>
</dbReference>
<dbReference type="InterPro" id="IPR006206">
    <property type="entry name" value="Mevalonate/galactokinase"/>
</dbReference>
<evidence type="ECO:0000256" key="1">
    <source>
        <dbReference type="ARBA" id="ARBA00006566"/>
    </source>
</evidence>
<dbReference type="GO" id="GO:0006012">
    <property type="term" value="P:galactose metabolic process"/>
    <property type="evidence" value="ECO:0007669"/>
    <property type="project" value="InterPro"/>
</dbReference>
<evidence type="ECO:0000313" key="9">
    <source>
        <dbReference type="EMBL" id="CEF97504.1"/>
    </source>
</evidence>
<organism evidence="9 10">
    <name type="scientific">Ostreococcus tauri</name>
    <name type="common">Marine green alga</name>
    <dbReference type="NCBI Taxonomy" id="70448"/>
    <lineage>
        <taxon>Eukaryota</taxon>
        <taxon>Viridiplantae</taxon>
        <taxon>Chlorophyta</taxon>
        <taxon>Mamiellophyceae</taxon>
        <taxon>Mamiellales</taxon>
        <taxon>Bathycoccaceae</taxon>
        <taxon>Ostreococcus</taxon>
    </lineage>
</organism>
<keyword evidence="3" id="KW-0547">Nucleotide-binding</keyword>
<name>A0A090M5X4_OSTTA</name>
<dbReference type="PRINTS" id="PR00473">
    <property type="entry name" value="GALCTOKINASE"/>
</dbReference>
<keyword evidence="2" id="KW-0808">Transferase</keyword>
<dbReference type="SUPFAM" id="SSF54211">
    <property type="entry name" value="Ribosomal protein S5 domain 2-like"/>
    <property type="match status" value="1"/>
</dbReference>
<accession>A0A090M5X4</accession>
<evidence type="ECO:0000313" key="10">
    <source>
        <dbReference type="Proteomes" id="UP000009170"/>
    </source>
</evidence>
<dbReference type="RefSeq" id="XP_003078677.2">
    <property type="nucleotide sequence ID" value="XM_003078629.2"/>
</dbReference>
<dbReference type="InterPro" id="IPR006204">
    <property type="entry name" value="GHMP_kinase_N_dom"/>
</dbReference>
<dbReference type="InParanoid" id="A0A090M5X4"/>
<dbReference type="GO" id="GO:0005524">
    <property type="term" value="F:ATP binding"/>
    <property type="evidence" value="ECO:0007669"/>
    <property type="project" value="UniProtKB-KW"/>
</dbReference>
<comment type="similarity">
    <text evidence="1">Belongs to the GHMP kinase family. GalK subfamily.</text>
</comment>
<dbReference type="InterPro" id="IPR006203">
    <property type="entry name" value="GHMP_knse_ATP-bd_CS"/>
</dbReference>
<keyword evidence="9" id="KW-0687">Ribonucleoprotein</keyword>
<keyword evidence="9" id="KW-0689">Ribosomal protein</keyword>
<dbReference type="InterPro" id="IPR019539">
    <property type="entry name" value="GalKase_N"/>
</dbReference>
<dbReference type="PRINTS" id="PR00959">
    <property type="entry name" value="MEVGALKINASE"/>
</dbReference>
<dbReference type="PROSITE" id="PS00627">
    <property type="entry name" value="GHMP_KINASES_ATP"/>
    <property type="match status" value="1"/>
</dbReference>
<feature type="domain" description="GHMP kinase N-terminal" evidence="6">
    <location>
        <begin position="133"/>
        <end position="218"/>
    </location>
</feature>
<dbReference type="KEGG" id="ota:OT_ostta04g01480"/>
<dbReference type="PROSITE" id="PS00106">
    <property type="entry name" value="GALACTOKINASE"/>
    <property type="match status" value="1"/>
</dbReference>